<feature type="transmembrane region" description="Helical" evidence="1">
    <location>
        <begin position="30"/>
        <end position="54"/>
    </location>
</feature>
<evidence type="ECO:0000256" key="1">
    <source>
        <dbReference type="SAM" id="Phobius"/>
    </source>
</evidence>
<dbReference type="EMBL" id="JBBPCC010000040">
    <property type="protein sequence ID" value="MEK8133016.1"/>
    <property type="molecule type" value="Genomic_DNA"/>
</dbReference>
<dbReference type="Proteomes" id="UP001469365">
    <property type="component" value="Unassembled WGS sequence"/>
</dbReference>
<evidence type="ECO:0000313" key="3">
    <source>
        <dbReference type="Proteomes" id="UP001469365"/>
    </source>
</evidence>
<feature type="non-terminal residue" evidence="2">
    <location>
        <position position="1"/>
    </location>
</feature>
<keyword evidence="1" id="KW-1133">Transmembrane helix</keyword>
<protein>
    <submittedName>
        <fullName evidence="2">Polysaccharide biosynthesis protein</fullName>
    </submittedName>
</protein>
<reference evidence="2 3" key="1">
    <citation type="submission" date="2024-04" db="EMBL/GenBank/DDBJ databases">
        <title>draft genome sequnece of Paenibacillus filicis.</title>
        <authorList>
            <person name="Kim D.-U."/>
        </authorList>
    </citation>
    <scope>NUCLEOTIDE SEQUENCE [LARGE SCALE GENOMIC DNA]</scope>
    <source>
        <strain evidence="2 3">KACC14197</strain>
    </source>
</reference>
<sequence>IGAMTAGLLAVTQGAAPLLARLPLALPPRGLAAVTALSGVAVGALAYALALLVLRVITAQDLELVPQLRGKPVTLLRRLGLLR</sequence>
<evidence type="ECO:0000313" key="2">
    <source>
        <dbReference type="EMBL" id="MEK8133016.1"/>
    </source>
</evidence>
<name>A0ABU9DVU9_9BACL</name>
<keyword evidence="1" id="KW-0812">Transmembrane</keyword>
<comment type="caution">
    <text evidence="2">The sequence shown here is derived from an EMBL/GenBank/DDBJ whole genome shotgun (WGS) entry which is preliminary data.</text>
</comment>
<accession>A0ABU9DVU9</accession>
<keyword evidence="1" id="KW-0472">Membrane</keyword>
<gene>
    <name evidence="2" type="ORF">WMW72_34570</name>
</gene>
<organism evidence="2 3">
    <name type="scientific">Paenibacillus filicis</name>
    <dbReference type="NCBI Taxonomy" id="669464"/>
    <lineage>
        <taxon>Bacteria</taxon>
        <taxon>Bacillati</taxon>
        <taxon>Bacillota</taxon>
        <taxon>Bacilli</taxon>
        <taxon>Bacillales</taxon>
        <taxon>Paenibacillaceae</taxon>
        <taxon>Paenibacillus</taxon>
    </lineage>
</organism>
<keyword evidence="3" id="KW-1185">Reference proteome</keyword>
<proteinExistence type="predicted"/>